<dbReference type="RefSeq" id="WP_123126927.1">
    <property type="nucleotide sequence ID" value="NZ_RJJD01000005.1"/>
</dbReference>
<keyword evidence="5" id="KW-0479">Metal-binding</keyword>
<dbReference type="GO" id="GO:0008413">
    <property type="term" value="F:8-oxo-7,8-dihydroguanosine triphosphate pyrophosphatase activity"/>
    <property type="evidence" value="ECO:0007669"/>
    <property type="project" value="TreeGrafter"/>
</dbReference>
<sequence length="128" mass="14856">MIDVTCAIILWEDKVLVTQRSEKMSLSLKWEFPGGKIERGETAESCLHRELMEELNIQVKILRTLSPSSFDYGKFSINLIPFLVNYLSGEIILAEHETYKWLSRNELKDIDWAPADVPILEEFLKLNI</sequence>
<evidence type="ECO:0000256" key="1">
    <source>
        <dbReference type="ARBA" id="ARBA00001946"/>
    </source>
</evidence>
<dbReference type="PANTHER" id="PTHR47707:SF1">
    <property type="entry name" value="NUDIX HYDROLASE FAMILY PROTEIN"/>
    <property type="match status" value="1"/>
</dbReference>
<keyword evidence="4" id="KW-0235">DNA replication</keyword>
<name>A0A3M9MN04_9BACT</name>
<dbReference type="Pfam" id="PF00293">
    <property type="entry name" value="NUDIX"/>
    <property type="match status" value="1"/>
</dbReference>
<keyword evidence="6" id="KW-0227">DNA damage</keyword>
<dbReference type="GO" id="GO:0006281">
    <property type="term" value="P:DNA repair"/>
    <property type="evidence" value="ECO:0007669"/>
    <property type="project" value="UniProtKB-KW"/>
</dbReference>
<gene>
    <name evidence="19" type="ORF">EFB08_10625</name>
</gene>
<protein>
    <recommendedName>
        <fullName evidence="13">8-oxo-dGTP diphosphatase</fullName>
        <ecNumber evidence="12">3.6.1.55</ecNumber>
    </recommendedName>
    <alternativeName>
        <fullName evidence="16">7,8-dihydro-8-oxoguanine-triphosphatase</fullName>
    </alternativeName>
    <alternativeName>
        <fullName evidence="15">Mutator protein MutT</fullName>
    </alternativeName>
    <alternativeName>
        <fullName evidence="14">dGTP pyrophosphohydrolase</fullName>
    </alternativeName>
</protein>
<evidence type="ECO:0000256" key="4">
    <source>
        <dbReference type="ARBA" id="ARBA00022705"/>
    </source>
</evidence>
<dbReference type="Gene3D" id="3.90.79.10">
    <property type="entry name" value="Nucleoside Triphosphate Pyrophosphohydrolase"/>
    <property type="match status" value="1"/>
</dbReference>
<evidence type="ECO:0000256" key="9">
    <source>
        <dbReference type="ARBA" id="ARBA00023204"/>
    </source>
</evidence>
<evidence type="ECO:0000256" key="14">
    <source>
        <dbReference type="ARBA" id="ARBA00041592"/>
    </source>
</evidence>
<evidence type="ECO:0000256" key="11">
    <source>
        <dbReference type="ARBA" id="ARBA00036904"/>
    </source>
</evidence>
<dbReference type="AlphaFoldDB" id="A0A3M9MN04"/>
<dbReference type="SUPFAM" id="SSF55811">
    <property type="entry name" value="Nudix"/>
    <property type="match status" value="1"/>
</dbReference>
<evidence type="ECO:0000256" key="2">
    <source>
        <dbReference type="ARBA" id="ARBA00005582"/>
    </source>
</evidence>
<dbReference type="PRINTS" id="PR00502">
    <property type="entry name" value="NUDIXFAMILY"/>
</dbReference>
<evidence type="ECO:0000256" key="7">
    <source>
        <dbReference type="ARBA" id="ARBA00022801"/>
    </source>
</evidence>
<evidence type="ECO:0000313" key="20">
    <source>
        <dbReference type="Proteomes" id="UP000272117"/>
    </source>
</evidence>
<evidence type="ECO:0000256" key="17">
    <source>
        <dbReference type="RuleBase" id="RU003476"/>
    </source>
</evidence>
<evidence type="ECO:0000313" key="19">
    <source>
        <dbReference type="EMBL" id="RNI26920.1"/>
    </source>
</evidence>
<dbReference type="CDD" id="cd03425">
    <property type="entry name" value="NUDIX_MutT_NudA_like"/>
    <property type="match status" value="1"/>
</dbReference>
<comment type="catalytic activity">
    <reaction evidence="11">
        <text>8-oxo-GTP + H2O = 8-oxo-GMP + diphosphate + H(+)</text>
        <dbReference type="Rhea" id="RHEA:67616"/>
        <dbReference type="ChEBI" id="CHEBI:15377"/>
        <dbReference type="ChEBI" id="CHEBI:15378"/>
        <dbReference type="ChEBI" id="CHEBI:33019"/>
        <dbReference type="ChEBI" id="CHEBI:143553"/>
        <dbReference type="ChEBI" id="CHEBI:145694"/>
    </reaction>
</comment>
<keyword evidence="3" id="KW-0515">Mutator protein</keyword>
<comment type="catalytic activity">
    <reaction evidence="10">
        <text>8-oxo-dGTP + H2O = 8-oxo-dGMP + diphosphate + H(+)</text>
        <dbReference type="Rhea" id="RHEA:31575"/>
        <dbReference type="ChEBI" id="CHEBI:15377"/>
        <dbReference type="ChEBI" id="CHEBI:15378"/>
        <dbReference type="ChEBI" id="CHEBI:33019"/>
        <dbReference type="ChEBI" id="CHEBI:63224"/>
        <dbReference type="ChEBI" id="CHEBI:77896"/>
        <dbReference type="EC" id="3.6.1.55"/>
    </reaction>
</comment>
<evidence type="ECO:0000256" key="8">
    <source>
        <dbReference type="ARBA" id="ARBA00022842"/>
    </source>
</evidence>
<keyword evidence="20" id="KW-1185">Reference proteome</keyword>
<evidence type="ECO:0000256" key="15">
    <source>
        <dbReference type="ARBA" id="ARBA00041979"/>
    </source>
</evidence>
<dbReference type="InterPro" id="IPR020476">
    <property type="entry name" value="Nudix_hydrolase"/>
</dbReference>
<evidence type="ECO:0000256" key="12">
    <source>
        <dbReference type="ARBA" id="ARBA00038905"/>
    </source>
</evidence>
<comment type="caution">
    <text evidence="19">The sequence shown here is derived from an EMBL/GenBank/DDBJ whole genome shotgun (WGS) entry which is preliminary data.</text>
</comment>
<dbReference type="GO" id="GO:0044715">
    <property type="term" value="F:8-oxo-dGDP phosphatase activity"/>
    <property type="evidence" value="ECO:0007669"/>
    <property type="project" value="TreeGrafter"/>
</dbReference>
<dbReference type="InterPro" id="IPR020084">
    <property type="entry name" value="NUDIX_hydrolase_CS"/>
</dbReference>
<dbReference type="Proteomes" id="UP000272117">
    <property type="component" value="Unassembled WGS sequence"/>
</dbReference>
<dbReference type="InterPro" id="IPR015797">
    <property type="entry name" value="NUDIX_hydrolase-like_dom_sf"/>
</dbReference>
<dbReference type="GO" id="GO:0035539">
    <property type="term" value="F:8-oxo-7,8-dihydrodeoxyguanosine triphosphate pyrophosphatase activity"/>
    <property type="evidence" value="ECO:0007669"/>
    <property type="project" value="UniProtKB-EC"/>
</dbReference>
<evidence type="ECO:0000256" key="3">
    <source>
        <dbReference type="ARBA" id="ARBA00022457"/>
    </source>
</evidence>
<comment type="cofactor">
    <cofactor evidence="1">
        <name>Mg(2+)</name>
        <dbReference type="ChEBI" id="CHEBI:18420"/>
    </cofactor>
</comment>
<feature type="domain" description="Nudix hydrolase" evidence="18">
    <location>
        <begin position="1"/>
        <end position="125"/>
    </location>
</feature>
<evidence type="ECO:0000256" key="13">
    <source>
        <dbReference type="ARBA" id="ARBA00040794"/>
    </source>
</evidence>
<comment type="similarity">
    <text evidence="2 17">Belongs to the Nudix hydrolase family.</text>
</comment>
<evidence type="ECO:0000256" key="16">
    <source>
        <dbReference type="ARBA" id="ARBA00042798"/>
    </source>
</evidence>
<dbReference type="PANTHER" id="PTHR47707">
    <property type="entry name" value="8-OXO-DGTP DIPHOSPHATASE"/>
    <property type="match status" value="1"/>
</dbReference>
<keyword evidence="7 17" id="KW-0378">Hydrolase</keyword>
<keyword evidence="8" id="KW-0460">Magnesium</keyword>
<dbReference type="GO" id="GO:0006260">
    <property type="term" value="P:DNA replication"/>
    <property type="evidence" value="ECO:0007669"/>
    <property type="project" value="UniProtKB-KW"/>
</dbReference>
<dbReference type="OrthoDB" id="9810648at2"/>
<evidence type="ECO:0000256" key="6">
    <source>
        <dbReference type="ARBA" id="ARBA00022763"/>
    </source>
</evidence>
<keyword evidence="9" id="KW-0234">DNA repair</keyword>
<organism evidence="19 20">
    <name type="scientific">Rufibacter latericius</name>
    <dbReference type="NCBI Taxonomy" id="2487040"/>
    <lineage>
        <taxon>Bacteria</taxon>
        <taxon>Pseudomonadati</taxon>
        <taxon>Bacteroidota</taxon>
        <taxon>Cytophagia</taxon>
        <taxon>Cytophagales</taxon>
        <taxon>Hymenobacteraceae</taxon>
        <taxon>Rufibacter</taxon>
    </lineage>
</organism>
<reference evidence="19 20" key="1">
    <citation type="submission" date="2018-11" db="EMBL/GenBank/DDBJ databases">
        <title>Rufibacter latericius sp. nov., isolated from water in Baiyang Lake.</title>
        <authorList>
            <person name="Yang Y."/>
        </authorList>
    </citation>
    <scope>NUCLEOTIDE SEQUENCE [LARGE SCALE GENOMIC DNA]</scope>
    <source>
        <strain evidence="19 20">R-22-1c-1</strain>
    </source>
</reference>
<dbReference type="EC" id="3.6.1.55" evidence="12"/>
<dbReference type="EMBL" id="RJJD01000005">
    <property type="protein sequence ID" value="RNI26920.1"/>
    <property type="molecule type" value="Genomic_DNA"/>
</dbReference>
<dbReference type="GO" id="GO:0046872">
    <property type="term" value="F:metal ion binding"/>
    <property type="evidence" value="ECO:0007669"/>
    <property type="project" value="UniProtKB-KW"/>
</dbReference>
<accession>A0A3M9MN04</accession>
<dbReference type="InterPro" id="IPR047127">
    <property type="entry name" value="MutT-like"/>
</dbReference>
<evidence type="ECO:0000256" key="10">
    <source>
        <dbReference type="ARBA" id="ARBA00035861"/>
    </source>
</evidence>
<dbReference type="PROSITE" id="PS00893">
    <property type="entry name" value="NUDIX_BOX"/>
    <property type="match status" value="1"/>
</dbReference>
<proteinExistence type="inferred from homology"/>
<dbReference type="GO" id="GO:0044716">
    <property type="term" value="F:8-oxo-GDP phosphatase activity"/>
    <property type="evidence" value="ECO:0007669"/>
    <property type="project" value="TreeGrafter"/>
</dbReference>
<evidence type="ECO:0000259" key="18">
    <source>
        <dbReference type="PROSITE" id="PS51462"/>
    </source>
</evidence>
<evidence type="ECO:0000256" key="5">
    <source>
        <dbReference type="ARBA" id="ARBA00022723"/>
    </source>
</evidence>
<dbReference type="InterPro" id="IPR000086">
    <property type="entry name" value="NUDIX_hydrolase_dom"/>
</dbReference>
<dbReference type="PROSITE" id="PS51462">
    <property type="entry name" value="NUDIX"/>
    <property type="match status" value="1"/>
</dbReference>